<dbReference type="Proteomes" id="UP001234178">
    <property type="component" value="Unassembled WGS sequence"/>
</dbReference>
<comment type="caution">
    <text evidence="1">The sequence shown here is derived from an EMBL/GenBank/DDBJ whole genome shotgun (WGS) entry which is preliminary data.</text>
</comment>
<reference evidence="1 2" key="1">
    <citation type="journal article" date="2023" name="Nucleic Acids Res.">
        <title>The hologenome of Daphnia magna reveals possible DNA methylation and microbiome-mediated evolution of the host genome.</title>
        <authorList>
            <person name="Chaturvedi A."/>
            <person name="Li X."/>
            <person name="Dhandapani V."/>
            <person name="Marshall H."/>
            <person name="Kissane S."/>
            <person name="Cuenca-Cambronero M."/>
            <person name="Asole G."/>
            <person name="Calvet F."/>
            <person name="Ruiz-Romero M."/>
            <person name="Marangio P."/>
            <person name="Guigo R."/>
            <person name="Rago D."/>
            <person name="Mirbahai L."/>
            <person name="Eastwood N."/>
            <person name="Colbourne J.K."/>
            <person name="Zhou J."/>
            <person name="Mallon E."/>
            <person name="Orsini L."/>
        </authorList>
    </citation>
    <scope>NUCLEOTIDE SEQUENCE [LARGE SCALE GENOMIC DNA]</scope>
    <source>
        <strain evidence="1">LRV0_1</strain>
    </source>
</reference>
<proteinExistence type="predicted"/>
<dbReference type="EMBL" id="JAOYFB010000003">
    <property type="protein sequence ID" value="KAK4011074.1"/>
    <property type="molecule type" value="Genomic_DNA"/>
</dbReference>
<gene>
    <name evidence="1" type="ORF">OUZ56_020195</name>
</gene>
<keyword evidence="2" id="KW-1185">Reference proteome</keyword>
<name>A0ABQ9ZE38_9CRUS</name>
<evidence type="ECO:0000313" key="1">
    <source>
        <dbReference type="EMBL" id="KAK4011074.1"/>
    </source>
</evidence>
<accession>A0ABQ9ZE38</accession>
<organism evidence="1 2">
    <name type="scientific">Daphnia magna</name>
    <dbReference type="NCBI Taxonomy" id="35525"/>
    <lineage>
        <taxon>Eukaryota</taxon>
        <taxon>Metazoa</taxon>
        <taxon>Ecdysozoa</taxon>
        <taxon>Arthropoda</taxon>
        <taxon>Crustacea</taxon>
        <taxon>Branchiopoda</taxon>
        <taxon>Diplostraca</taxon>
        <taxon>Cladocera</taxon>
        <taxon>Anomopoda</taxon>
        <taxon>Daphniidae</taxon>
        <taxon>Daphnia</taxon>
    </lineage>
</organism>
<sequence length="129" mass="14106">MFQSVAKQGRACSSCLTASSSIFLLLTLDMVGVCTVPFFRFPVSCLVVGMLFLLPSKRSVIREREGLSLSRTIYFDAVGYNLCLCPKAAASAAKTDNSPKEEGKNGLLVFTCCVWNSTPPPFFSFILWS</sequence>
<protein>
    <submittedName>
        <fullName evidence="1">Uncharacterized protein</fullName>
    </submittedName>
</protein>
<evidence type="ECO:0000313" key="2">
    <source>
        <dbReference type="Proteomes" id="UP001234178"/>
    </source>
</evidence>